<gene>
    <name evidence="2" type="ORF">ACFOPI_05655</name>
</gene>
<evidence type="ECO:0000256" key="1">
    <source>
        <dbReference type="SAM" id="SignalP"/>
    </source>
</evidence>
<organism evidence="2 3">
    <name type="scientific">Hydrogenophaga luteola</name>
    <dbReference type="NCBI Taxonomy" id="1591122"/>
    <lineage>
        <taxon>Bacteria</taxon>
        <taxon>Pseudomonadati</taxon>
        <taxon>Pseudomonadota</taxon>
        <taxon>Betaproteobacteria</taxon>
        <taxon>Burkholderiales</taxon>
        <taxon>Comamonadaceae</taxon>
        <taxon>Hydrogenophaga</taxon>
    </lineage>
</organism>
<protein>
    <submittedName>
        <fullName evidence="2">Uncharacterized protein</fullName>
    </submittedName>
</protein>
<dbReference type="EMBL" id="JBHRXX010000002">
    <property type="protein sequence ID" value="MFC3683069.1"/>
    <property type="molecule type" value="Genomic_DNA"/>
</dbReference>
<sequence>MSHTPTVPALLVTLCLGFIPSFASAQSAAPLPTFPPDAQPVAPEVLKERLTGNSFSYRTASGGEVRLQFKSDFVYVNAGQTNDSGRWRIEGSQMCIEWNRIPNSGCSEARMLGNTVYLTRVANGEVIRLE</sequence>
<feature type="signal peptide" evidence="1">
    <location>
        <begin position="1"/>
        <end position="25"/>
    </location>
</feature>
<evidence type="ECO:0000313" key="2">
    <source>
        <dbReference type="EMBL" id="MFC3683069.1"/>
    </source>
</evidence>
<name>A0ABV7VZS0_9BURK</name>
<proteinExistence type="predicted"/>
<accession>A0ABV7VZS0</accession>
<comment type="caution">
    <text evidence="2">The sequence shown here is derived from an EMBL/GenBank/DDBJ whole genome shotgun (WGS) entry which is preliminary data.</text>
</comment>
<reference evidence="3" key="1">
    <citation type="journal article" date="2019" name="Int. J. Syst. Evol. Microbiol.">
        <title>The Global Catalogue of Microorganisms (GCM) 10K type strain sequencing project: providing services to taxonomists for standard genome sequencing and annotation.</title>
        <authorList>
            <consortium name="The Broad Institute Genomics Platform"/>
            <consortium name="The Broad Institute Genome Sequencing Center for Infectious Disease"/>
            <person name="Wu L."/>
            <person name="Ma J."/>
        </authorList>
    </citation>
    <scope>NUCLEOTIDE SEQUENCE [LARGE SCALE GENOMIC DNA]</scope>
    <source>
        <strain evidence="3">KCTC 42501</strain>
    </source>
</reference>
<dbReference type="RefSeq" id="WP_382171934.1">
    <property type="nucleotide sequence ID" value="NZ_JBHRXX010000002.1"/>
</dbReference>
<keyword evidence="1" id="KW-0732">Signal</keyword>
<feature type="chain" id="PRO_5045730706" evidence="1">
    <location>
        <begin position="26"/>
        <end position="130"/>
    </location>
</feature>
<dbReference type="Proteomes" id="UP001595729">
    <property type="component" value="Unassembled WGS sequence"/>
</dbReference>
<evidence type="ECO:0000313" key="3">
    <source>
        <dbReference type="Proteomes" id="UP001595729"/>
    </source>
</evidence>
<keyword evidence="3" id="KW-1185">Reference proteome</keyword>